<feature type="transmembrane region" description="Helical" evidence="6">
    <location>
        <begin position="27"/>
        <end position="51"/>
    </location>
</feature>
<dbReference type="EMBL" id="JAAVLW010000002">
    <property type="protein sequence ID" value="NOJ45987.1"/>
    <property type="molecule type" value="Genomic_DNA"/>
</dbReference>
<evidence type="ECO:0000256" key="6">
    <source>
        <dbReference type="RuleBase" id="RU364113"/>
    </source>
</evidence>
<evidence type="ECO:0000313" key="8">
    <source>
        <dbReference type="EMBL" id="NOJ45987.1"/>
    </source>
</evidence>
<dbReference type="InterPro" id="IPR010201">
    <property type="entry name" value="HflK"/>
</dbReference>
<keyword evidence="4 6" id="KW-1133">Transmembrane helix</keyword>
<dbReference type="PANTHER" id="PTHR43327:SF2">
    <property type="entry name" value="MODULATOR OF FTSH PROTEASE HFLK"/>
    <property type="match status" value="1"/>
</dbReference>
<dbReference type="Proteomes" id="UP000528734">
    <property type="component" value="Unassembled WGS sequence"/>
</dbReference>
<dbReference type="GO" id="GO:0016020">
    <property type="term" value="C:membrane"/>
    <property type="evidence" value="ECO:0007669"/>
    <property type="project" value="UniProtKB-SubCell"/>
</dbReference>
<comment type="similarity">
    <text evidence="2 6">Belongs to the band 7/mec-2 family. HflK subfamily.</text>
</comment>
<reference evidence="8 9" key="1">
    <citation type="submission" date="2020-03" db="EMBL/GenBank/DDBJ databases">
        <title>Bradyrhizobium diversity isolated from nodules of Muelleranthus trifoliolatus.</title>
        <authorList>
            <person name="Klepa M."/>
            <person name="Helene L."/>
            <person name="Hungria M."/>
        </authorList>
    </citation>
    <scope>NUCLEOTIDE SEQUENCE [LARGE SCALE GENOMIC DNA]</scope>
    <source>
        <strain evidence="8 9">WSM 1744</strain>
    </source>
</reference>
<keyword evidence="8" id="KW-0378">Hydrolase</keyword>
<comment type="subcellular location">
    <subcellularLocation>
        <location evidence="1">Membrane</location>
        <topology evidence="1">Single-pass membrane protein</topology>
    </subcellularLocation>
</comment>
<evidence type="ECO:0000256" key="2">
    <source>
        <dbReference type="ARBA" id="ARBA00006971"/>
    </source>
</evidence>
<protein>
    <recommendedName>
        <fullName evidence="6">Protein HflK</fullName>
    </recommendedName>
</protein>
<dbReference type="CDD" id="cd03404">
    <property type="entry name" value="SPFH_HflK"/>
    <property type="match status" value="1"/>
</dbReference>
<evidence type="ECO:0000256" key="5">
    <source>
        <dbReference type="ARBA" id="ARBA00023136"/>
    </source>
</evidence>
<evidence type="ECO:0000256" key="1">
    <source>
        <dbReference type="ARBA" id="ARBA00004167"/>
    </source>
</evidence>
<sequence>MTTSHEDVVPQDRAESAPRHPRWRAHVLRGGIIFLLLLIAAYFATGFHLVATDEQALARRLGAPHARLGPGMHWRFPWPIDRVDVVKTTSVSKVGVGFELPEREQETAIGMELLTGDTNILSIALVLQYVIRDPADFLLHVEDTKELIGGLAESVLTQVLAGMSVDEVLTTGRLAIQDRVKIRTQELLDRYRSGVQITASSIMAMTLDAAVAQAFQDVADAMADRERSRNEARVYAANLLPKARGEAHTLVQAAQSRREQRIAQAVGTTTRLKALQQEYAKAPELTRTRLYLEAMEKTLPRVKAYILDTEDGQAPVNLRVRGR</sequence>
<dbReference type="Pfam" id="PF01145">
    <property type="entry name" value="Band_7"/>
    <property type="match status" value="1"/>
</dbReference>
<keyword evidence="5 6" id="KW-0472">Membrane</keyword>
<keyword evidence="3 6" id="KW-0812">Transmembrane</keyword>
<comment type="function">
    <text evidence="6">HflC and HflK could encode or regulate a protease.</text>
</comment>
<dbReference type="PANTHER" id="PTHR43327">
    <property type="entry name" value="STOMATIN-LIKE PROTEIN 2, MITOCHONDRIAL"/>
    <property type="match status" value="1"/>
</dbReference>
<name>A0A7Y4H3D5_9BRAD</name>
<keyword evidence="9" id="KW-1185">Reference proteome</keyword>
<dbReference type="SUPFAM" id="SSF117892">
    <property type="entry name" value="Band 7/SPFH domain"/>
    <property type="match status" value="1"/>
</dbReference>
<evidence type="ECO:0000256" key="3">
    <source>
        <dbReference type="ARBA" id="ARBA00022692"/>
    </source>
</evidence>
<accession>A0A7Y4H3D5</accession>
<dbReference type="RefSeq" id="WP_171708870.1">
    <property type="nucleotide sequence ID" value="NZ_JAAVLW010000002.1"/>
</dbReference>
<dbReference type="AlphaFoldDB" id="A0A7Y4H3D5"/>
<evidence type="ECO:0000259" key="7">
    <source>
        <dbReference type="SMART" id="SM00244"/>
    </source>
</evidence>
<dbReference type="Gene3D" id="3.30.479.30">
    <property type="entry name" value="Band 7 domain"/>
    <property type="match status" value="1"/>
</dbReference>
<comment type="caution">
    <text evidence="8">The sequence shown here is derived from an EMBL/GenBank/DDBJ whole genome shotgun (WGS) entry which is preliminary data.</text>
</comment>
<dbReference type="InterPro" id="IPR036013">
    <property type="entry name" value="Band_7/SPFH_dom_sf"/>
</dbReference>
<keyword evidence="8" id="KW-0645">Protease</keyword>
<dbReference type="GO" id="GO:0008233">
    <property type="term" value="F:peptidase activity"/>
    <property type="evidence" value="ECO:0007669"/>
    <property type="project" value="UniProtKB-KW"/>
</dbReference>
<dbReference type="SMART" id="SM00244">
    <property type="entry name" value="PHB"/>
    <property type="match status" value="1"/>
</dbReference>
<dbReference type="NCBIfam" id="TIGR01933">
    <property type="entry name" value="hflK"/>
    <property type="match status" value="1"/>
</dbReference>
<evidence type="ECO:0000256" key="4">
    <source>
        <dbReference type="ARBA" id="ARBA00022989"/>
    </source>
</evidence>
<dbReference type="InterPro" id="IPR001107">
    <property type="entry name" value="Band_7"/>
</dbReference>
<proteinExistence type="inferred from homology"/>
<evidence type="ECO:0000313" key="9">
    <source>
        <dbReference type="Proteomes" id="UP000528734"/>
    </source>
</evidence>
<feature type="domain" description="Band 7" evidence="7">
    <location>
        <begin position="45"/>
        <end position="219"/>
    </location>
</feature>
<gene>
    <name evidence="8" type="primary">hflK</name>
    <name evidence="8" type="ORF">HCN50_06920</name>
</gene>
<dbReference type="GO" id="GO:0006508">
    <property type="term" value="P:proteolysis"/>
    <property type="evidence" value="ECO:0007669"/>
    <property type="project" value="UniProtKB-KW"/>
</dbReference>
<comment type="subunit">
    <text evidence="6">HflC and HflK may interact to form a multimeric complex.</text>
</comment>
<organism evidence="8 9">
    <name type="scientific">Bradyrhizobium archetypum</name>
    <dbReference type="NCBI Taxonomy" id="2721160"/>
    <lineage>
        <taxon>Bacteria</taxon>
        <taxon>Pseudomonadati</taxon>
        <taxon>Pseudomonadota</taxon>
        <taxon>Alphaproteobacteria</taxon>
        <taxon>Hyphomicrobiales</taxon>
        <taxon>Nitrobacteraceae</taxon>
        <taxon>Bradyrhizobium</taxon>
    </lineage>
</organism>
<dbReference type="InterPro" id="IPR050710">
    <property type="entry name" value="Band7/mec-2_domain"/>
</dbReference>